<dbReference type="PANTHER" id="PTHR23048:SF0">
    <property type="entry name" value="CALMODULIN LIKE 3"/>
    <property type="match status" value="1"/>
</dbReference>
<organism evidence="4 5">
    <name type="scientific">Micractinium conductrix</name>
    <dbReference type="NCBI Taxonomy" id="554055"/>
    <lineage>
        <taxon>Eukaryota</taxon>
        <taxon>Viridiplantae</taxon>
        <taxon>Chlorophyta</taxon>
        <taxon>core chlorophytes</taxon>
        <taxon>Trebouxiophyceae</taxon>
        <taxon>Chlorellales</taxon>
        <taxon>Chlorellaceae</taxon>
        <taxon>Chlorella clade</taxon>
        <taxon>Micractinium</taxon>
    </lineage>
</organism>
<evidence type="ECO:0000256" key="2">
    <source>
        <dbReference type="ARBA" id="ARBA00022837"/>
    </source>
</evidence>
<evidence type="ECO:0000259" key="3">
    <source>
        <dbReference type="PROSITE" id="PS50222"/>
    </source>
</evidence>
<dbReference type="AlphaFoldDB" id="A0A2P6V5C7"/>
<keyword evidence="2" id="KW-0106">Calcium</keyword>
<sequence>MPLTAAELAQAQRAFLAFDRNSDGTIDGAELLASLVTLGHPEPSKAEVNLMIAEFDSDKSGGVDFAEFVTVIERQKAQTVGRDSEADTLEAFVAMGGKPDRSGQVSVERLAATILDFELRVDLPRLLGEMDLDEDGTVDYEEFKALLAGR</sequence>
<feature type="domain" description="EF-hand" evidence="3">
    <location>
        <begin position="43"/>
        <end position="78"/>
    </location>
</feature>
<evidence type="ECO:0000313" key="4">
    <source>
        <dbReference type="EMBL" id="PSC69267.1"/>
    </source>
</evidence>
<keyword evidence="4" id="KW-0966">Cell projection</keyword>
<dbReference type="CDD" id="cd00051">
    <property type="entry name" value="EFh"/>
    <property type="match status" value="1"/>
</dbReference>
<accession>A0A2P6V5C7</accession>
<dbReference type="PROSITE" id="PS00018">
    <property type="entry name" value="EF_HAND_1"/>
    <property type="match status" value="2"/>
</dbReference>
<proteinExistence type="predicted"/>
<dbReference type="SUPFAM" id="SSF47473">
    <property type="entry name" value="EF-hand"/>
    <property type="match status" value="1"/>
</dbReference>
<dbReference type="InterPro" id="IPR050230">
    <property type="entry name" value="CALM/Myosin/TropC-like"/>
</dbReference>
<dbReference type="FunFam" id="1.10.238.10:FF:000178">
    <property type="entry name" value="Calmodulin-2 A"/>
    <property type="match status" value="1"/>
</dbReference>
<dbReference type="PROSITE" id="PS50222">
    <property type="entry name" value="EF_HAND_2"/>
    <property type="match status" value="3"/>
</dbReference>
<keyword evidence="4" id="KW-0282">Flagellum</keyword>
<dbReference type="InterPro" id="IPR018247">
    <property type="entry name" value="EF_Hand_1_Ca_BS"/>
</dbReference>
<dbReference type="Gene3D" id="1.10.238.10">
    <property type="entry name" value="EF-hand"/>
    <property type="match status" value="1"/>
</dbReference>
<keyword evidence="1" id="KW-0677">Repeat</keyword>
<feature type="domain" description="EF-hand" evidence="3">
    <location>
        <begin position="6"/>
        <end position="41"/>
    </location>
</feature>
<dbReference type="Pfam" id="PF13499">
    <property type="entry name" value="EF-hand_7"/>
    <property type="match status" value="1"/>
</dbReference>
<comment type="caution">
    <text evidence="4">The sequence shown here is derived from an EMBL/GenBank/DDBJ whole genome shotgun (WGS) entry which is preliminary data.</text>
</comment>
<reference evidence="4 5" key="1">
    <citation type="journal article" date="2018" name="Plant J.">
        <title>Genome sequences of Chlorella sorokiniana UTEX 1602 and Micractinium conductrix SAG 241.80: implications to maltose excretion by a green alga.</title>
        <authorList>
            <person name="Arriola M.B."/>
            <person name="Velmurugan N."/>
            <person name="Zhang Y."/>
            <person name="Plunkett M.H."/>
            <person name="Hondzo H."/>
            <person name="Barney B.M."/>
        </authorList>
    </citation>
    <scope>NUCLEOTIDE SEQUENCE [LARGE SCALE GENOMIC DNA]</scope>
    <source>
        <strain evidence="4 5">SAG 241.80</strain>
    </source>
</reference>
<feature type="domain" description="EF-hand" evidence="3">
    <location>
        <begin position="118"/>
        <end position="150"/>
    </location>
</feature>
<dbReference type="SMART" id="SM00054">
    <property type="entry name" value="EFh"/>
    <property type="match status" value="3"/>
</dbReference>
<dbReference type="InterPro" id="IPR002048">
    <property type="entry name" value="EF_hand_dom"/>
</dbReference>
<dbReference type="InterPro" id="IPR011992">
    <property type="entry name" value="EF-hand-dom_pair"/>
</dbReference>
<name>A0A2P6V5C7_9CHLO</name>
<dbReference type="STRING" id="554055.A0A2P6V5C7"/>
<dbReference type="OrthoDB" id="26525at2759"/>
<gene>
    <name evidence="4" type="ORF">C2E20_7205</name>
</gene>
<evidence type="ECO:0000256" key="1">
    <source>
        <dbReference type="ARBA" id="ARBA00022737"/>
    </source>
</evidence>
<evidence type="ECO:0000313" key="5">
    <source>
        <dbReference type="Proteomes" id="UP000239649"/>
    </source>
</evidence>
<dbReference type="GO" id="GO:0005509">
    <property type="term" value="F:calcium ion binding"/>
    <property type="evidence" value="ECO:0007669"/>
    <property type="project" value="InterPro"/>
</dbReference>
<dbReference type="PANTHER" id="PTHR23048">
    <property type="entry name" value="MYOSIN LIGHT CHAIN 1, 3"/>
    <property type="match status" value="1"/>
</dbReference>
<dbReference type="Proteomes" id="UP000239649">
    <property type="component" value="Unassembled WGS sequence"/>
</dbReference>
<dbReference type="Pfam" id="PF13202">
    <property type="entry name" value="EF-hand_5"/>
    <property type="match status" value="1"/>
</dbReference>
<dbReference type="EMBL" id="LHPF02000028">
    <property type="protein sequence ID" value="PSC69267.1"/>
    <property type="molecule type" value="Genomic_DNA"/>
</dbReference>
<keyword evidence="5" id="KW-1185">Reference proteome</keyword>
<keyword evidence="4" id="KW-0969">Cilium</keyword>
<dbReference type="GO" id="GO:0016460">
    <property type="term" value="C:myosin II complex"/>
    <property type="evidence" value="ECO:0007669"/>
    <property type="project" value="TreeGrafter"/>
</dbReference>
<protein>
    <submittedName>
        <fullName evidence="4">Flagellar outer dynein arm light chain 5</fullName>
    </submittedName>
</protein>